<dbReference type="EMBL" id="JAQONE010000011">
    <property type="protein sequence ID" value="MDC2829399.1"/>
    <property type="molecule type" value="Genomic_DNA"/>
</dbReference>
<evidence type="ECO:0000256" key="1">
    <source>
        <dbReference type="SAM" id="Phobius"/>
    </source>
</evidence>
<keyword evidence="1" id="KW-1133">Transmembrane helix</keyword>
<keyword evidence="1" id="KW-0812">Transmembrane</keyword>
<reference evidence="2" key="1">
    <citation type="submission" date="2023-01" db="EMBL/GenBank/DDBJ databases">
        <title>Genome analysis of 13 Lactobacillus isolated from gut of wild boar.</title>
        <authorList>
            <person name="Papp P."/>
            <person name="Libisch B."/>
            <person name="Nagy T."/>
            <person name="Olasz F."/>
        </authorList>
    </citation>
    <scope>NUCLEOTIDE SEQUENCE</scope>
    <source>
        <strain evidence="2">F146</strain>
    </source>
</reference>
<dbReference type="Proteomes" id="UP001220670">
    <property type="component" value="Unassembled WGS sequence"/>
</dbReference>
<protein>
    <submittedName>
        <fullName evidence="2">Uncharacterized protein</fullName>
    </submittedName>
</protein>
<accession>A0AAJ1HRL3</accession>
<sequence length="68" mass="8137">MKKEKLHAELKRLQIKLAVWCVLTICFYIIAAFNVLPFVHWLAWLSAGYCVFLLGTWLWLFNVYHHTK</sequence>
<evidence type="ECO:0000313" key="3">
    <source>
        <dbReference type="Proteomes" id="UP001220670"/>
    </source>
</evidence>
<comment type="caution">
    <text evidence="2">The sequence shown here is derived from an EMBL/GenBank/DDBJ whole genome shotgun (WGS) entry which is preliminary data.</text>
</comment>
<dbReference type="AlphaFoldDB" id="A0AAJ1HRL3"/>
<evidence type="ECO:0000313" key="2">
    <source>
        <dbReference type="EMBL" id="MDC2829399.1"/>
    </source>
</evidence>
<dbReference type="RefSeq" id="WP_272208595.1">
    <property type="nucleotide sequence ID" value="NZ_JAQOMV010000021.1"/>
</dbReference>
<proteinExistence type="predicted"/>
<name>A0AAJ1HRL3_LIMMU</name>
<keyword evidence="1" id="KW-0472">Membrane</keyword>
<organism evidence="2 3">
    <name type="scientific">Limosilactobacillus mucosae</name>
    <name type="common">Lactobacillus mucosae</name>
    <dbReference type="NCBI Taxonomy" id="97478"/>
    <lineage>
        <taxon>Bacteria</taxon>
        <taxon>Bacillati</taxon>
        <taxon>Bacillota</taxon>
        <taxon>Bacilli</taxon>
        <taxon>Lactobacillales</taxon>
        <taxon>Lactobacillaceae</taxon>
        <taxon>Limosilactobacillus</taxon>
    </lineage>
</organism>
<feature type="transmembrane region" description="Helical" evidence="1">
    <location>
        <begin position="15"/>
        <end position="35"/>
    </location>
</feature>
<gene>
    <name evidence="2" type="ORF">PO250_03575</name>
</gene>
<feature type="transmembrane region" description="Helical" evidence="1">
    <location>
        <begin position="41"/>
        <end position="61"/>
    </location>
</feature>